<keyword evidence="1" id="KW-0614">Plasmid</keyword>
<proteinExistence type="predicted"/>
<name>A0A5Q0USA8_CORDP</name>
<dbReference type="EMBL" id="MN462701">
    <property type="protein sequence ID" value="QGA84583.1"/>
    <property type="molecule type" value="Genomic_DNA"/>
</dbReference>
<dbReference type="AlphaFoldDB" id="A0A5Q0USA8"/>
<evidence type="ECO:0000313" key="1">
    <source>
        <dbReference type="EMBL" id="QGA84583.1"/>
    </source>
</evidence>
<geneLocation type="plasmid" evidence="1">
    <name>pCDerm35</name>
</geneLocation>
<sequence>MSDVAAHAPCHGLAVAHGWHLVVAACAAVGVCDVVGVLIGVDDRRVCQALALLAQAVASLKRMPKGCFVACCGSLGNPENAHAVDKFRVVLVESTGDFRVYVLGKRFKRLGFFTTCFDRVNEFAARAKLLAWGGVELVVSCHIPYLLYQVSKTHHPVVLSIPTISGRGLSCVERVAAKAMGKVRVMV</sequence>
<protein>
    <submittedName>
        <fullName evidence="1">Uncharacterized protein</fullName>
    </submittedName>
</protein>
<reference evidence="1" key="1">
    <citation type="submission" date="2019-09" db="EMBL/GenBank/DDBJ databases">
        <title>Whole-genome sequencing of Corynebacterium diphtheriae isolates recovered from an inner-city population demonstrates the predominance of a single molecular strain.</title>
        <authorList>
            <person name="Chorlton S.D."/>
            <person name="Ritchie G."/>
            <person name="Lawson T."/>
            <person name="Romney M.G."/>
            <person name="Lowe C.F."/>
        </authorList>
    </citation>
    <scope>NUCLEOTIDE SEQUENCE</scope>
    <source>
        <strain evidence="1">CDerm35</strain>
        <plasmid evidence="1">pCDerm35</plasmid>
    </source>
</reference>
<organism evidence="1">
    <name type="scientific">Corynebacterium diphtheriae</name>
    <dbReference type="NCBI Taxonomy" id="1717"/>
    <lineage>
        <taxon>Bacteria</taxon>
        <taxon>Bacillati</taxon>
        <taxon>Actinomycetota</taxon>
        <taxon>Actinomycetes</taxon>
        <taxon>Mycobacteriales</taxon>
        <taxon>Corynebacteriaceae</taxon>
        <taxon>Corynebacterium</taxon>
    </lineage>
</organism>
<accession>A0A5Q0USA8</accession>